<proteinExistence type="inferred from homology"/>
<gene>
    <name evidence="3" type="ORF">H8D96_15005</name>
</gene>
<dbReference type="Pfam" id="PF01370">
    <property type="entry name" value="Epimerase"/>
    <property type="match status" value="1"/>
</dbReference>
<dbReference type="InterPro" id="IPR001509">
    <property type="entry name" value="Epimerase_deHydtase"/>
</dbReference>
<feature type="domain" description="NAD-dependent epimerase/dehydratase" evidence="2">
    <location>
        <begin position="3"/>
        <end position="240"/>
    </location>
</feature>
<evidence type="ECO:0000259" key="2">
    <source>
        <dbReference type="Pfam" id="PF01370"/>
    </source>
</evidence>
<evidence type="ECO:0000313" key="4">
    <source>
        <dbReference type="Proteomes" id="UP000605201"/>
    </source>
</evidence>
<dbReference type="Gene3D" id="3.40.50.720">
    <property type="entry name" value="NAD(P)-binding Rossmann-like Domain"/>
    <property type="match status" value="1"/>
</dbReference>
<dbReference type="CDD" id="cd08946">
    <property type="entry name" value="SDR_e"/>
    <property type="match status" value="1"/>
</dbReference>
<evidence type="ECO:0000256" key="1">
    <source>
        <dbReference type="ARBA" id="ARBA00007637"/>
    </source>
</evidence>
<dbReference type="InterPro" id="IPR036291">
    <property type="entry name" value="NAD(P)-bd_dom_sf"/>
</dbReference>
<dbReference type="PANTHER" id="PTHR43000">
    <property type="entry name" value="DTDP-D-GLUCOSE 4,6-DEHYDRATASE-RELATED"/>
    <property type="match status" value="1"/>
</dbReference>
<protein>
    <submittedName>
        <fullName evidence="3">SDR family oxidoreductase</fullName>
    </submittedName>
</protein>
<dbReference type="EMBL" id="JACNIG010000282">
    <property type="protein sequence ID" value="MBC8433216.1"/>
    <property type="molecule type" value="Genomic_DNA"/>
</dbReference>
<sequence length="318" mass="35867">MNICITGALGHIGSKLIRNLSIDNLEKVYIVDNFLTQRYASLFDLPDGIDFTFYEIDVQSKIMKSIVEKSDVLVHLAAVTDAEKSFERADEVEKINRKALEHVADLCAEKGCSLLFPSSTSVYGTQEKVVDEDCSGRELKPQSPYADSKLFGERLLAELADKKGLKYVTLRIGTIFGYSIGMRFHTAVNKFVWQASTGRPITIWTTALHQKRPYCDLSDCVRSLNFFINKNCFDNQIYNIVTANFTVQHLVNVIKKYLPEINISFVDSPIMNQLSYEVSNKKSTELGLTYQGNLEAGIIDTMLKLRNVNTGIKMRTTT</sequence>
<accession>A0A8J6NSY9</accession>
<comment type="caution">
    <text evidence="3">The sequence shown here is derived from an EMBL/GenBank/DDBJ whole genome shotgun (WGS) entry which is preliminary data.</text>
</comment>
<comment type="similarity">
    <text evidence="1">Belongs to the NAD(P)-dependent epimerase/dehydratase family.</text>
</comment>
<dbReference type="SUPFAM" id="SSF51735">
    <property type="entry name" value="NAD(P)-binding Rossmann-fold domains"/>
    <property type="match status" value="1"/>
</dbReference>
<evidence type="ECO:0000313" key="3">
    <source>
        <dbReference type="EMBL" id="MBC8433216.1"/>
    </source>
</evidence>
<reference evidence="3 4" key="1">
    <citation type="submission" date="2020-08" db="EMBL/GenBank/DDBJ databases">
        <title>Bridging the membrane lipid divide: bacteria of the FCB group superphylum have the potential to synthesize archaeal ether lipids.</title>
        <authorList>
            <person name="Villanueva L."/>
            <person name="Von Meijenfeldt F.A.B."/>
            <person name="Westbye A.B."/>
            <person name="Yadav S."/>
            <person name="Hopmans E.C."/>
            <person name="Dutilh B.E."/>
            <person name="Sinninghe Damste J.S."/>
        </authorList>
    </citation>
    <scope>NUCLEOTIDE SEQUENCE [LARGE SCALE GENOMIC DNA]</scope>
    <source>
        <strain evidence="3">NIOZ-UU17</strain>
    </source>
</reference>
<dbReference type="Proteomes" id="UP000605201">
    <property type="component" value="Unassembled WGS sequence"/>
</dbReference>
<dbReference type="AlphaFoldDB" id="A0A8J6NSY9"/>
<organism evidence="3 4">
    <name type="scientific">Candidatus Desulfatibia vada</name>
    <dbReference type="NCBI Taxonomy" id="2841696"/>
    <lineage>
        <taxon>Bacteria</taxon>
        <taxon>Pseudomonadati</taxon>
        <taxon>Thermodesulfobacteriota</taxon>
        <taxon>Desulfobacteria</taxon>
        <taxon>Desulfobacterales</taxon>
        <taxon>Desulfobacterales incertae sedis</taxon>
        <taxon>Candidatus Desulfatibia</taxon>
    </lineage>
</organism>
<name>A0A8J6NSY9_9BACT</name>